<evidence type="ECO:0000313" key="3">
    <source>
        <dbReference type="EMBL" id="VEJ35175.1"/>
    </source>
</evidence>
<dbReference type="InterPro" id="IPR013974">
    <property type="entry name" value="SAF"/>
</dbReference>
<dbReference type="AlphaFoldDB" id="A0A448V0X7"/>
<dbReference type="CDD" id="cd11616">
    <property type="entry name" value="SAF_DH_OX_like"/>
    <property type="match status" value="1"/>
</dbReference>
<keyword evidence="1" id="KW-0812">Transmembrane</keyword>
<organism evidence="3 4">
    <name type="scientific">Aedoeadaptatus ivorii</name>
    <dbReference type="NCBI Taxonomy" id="54006"/>
    <lineage>
        <taxon>Bacteria</taxon>
        <taxon>Bacillati</taxon>
        <taxon>Bacillota</taxon>
        <taxon>Tissierellia</taxon>
        <taxon>Tissierellales</taxon>
        <taxon>Peptoniphilaceae</taxon>
        <taxon>Aedoeadaptatus</taxon>
    </lineage>
</organism>
<dbReference type="InterPro" id="IPR005106">
    <property type="entry name" value="Asp/hSer_DH_NAD-bd"/>
</dbReference>
<gene>
    <name evidence="3" type="ORF">NCTC13079_00550</name>
</gene>
<accession>A0A448V0X7</accession>
<dbReference type="SMART" id="SM00858">
    <property type="entry name" value="SAF"/>
    <property type="match status" value="1"/>
</dbReference>
<dbReference type="Pfam" id="PF21135">
    <property type="entry name" value="DRL_cat"/>
    <property type="match status" value="1"/>
</dbReference>
<dbReference type="EMBL" id="LR134523">
    <property type="protein sequence ID" value="VEJ35175.1"/>
    <property type="molecule type" value="Genomic_DNA"/>
</dbReference>
<evidence type="ECO:0000259" key="2">
    <source>
        <dbReference type="SMART" id="SM00858"/>
    </source>
</evidence>
<dbReference type="PANTHER" id="PTHR37850">
    <property type="entry name" value="STRU PROTEIN"/>
    <property type="match status" value="1"/>
</dbReference>
<keyword evidence="4" id="KW-1185">Reference proteome</keyword>
<dbReference type="Proteomes" id="UP000269544">
    <property type="component" value="Chromosome"/>
</dbReference>
<dbReference type="Pfam" id="PF03447">
    <property type="entry name" value="NAD_binding_3"/>
    <property type="match status" value="1"/>
</dbReference>
<dbReference type="GO" id="GO:0050661">
    <property type="term" value="F:NADP binding"/>
    <property type="evidence" value="ECO:0007669"/>
    <property type="project" value="InterPro"/>
</dbReference>
<keyword evidence="1" id="KW-1133">Transmembrane helix</keyword>
<dbReference type="SUPFAM" id="SSF51735">
    <property type="entry name" value="NAD(P)-binding Rossmann-fold domains"/>
    <property type="match status" value="1"/>
</dbReference>
<protein>
    <submittedName>
        <fullName evidence="3">Predicted homoserine dehydrogenase</fullName>
    </submittedName>
</protein>
<sequence length="429" mass="46310">MKIKDDLEQQGPIRVAVVGAGLMGTGLVAQLLKIKGMEPVLWASRNADGLQQKLEDLGLAYDAFVDAKTIDAAKAARSRGEIALTTENRLAWEWAAVDVIVDCTGNTEAGAEINEYGLENGKHIVSLNVECDVLLGPYFLKKAREKGLCYTGTAGDEPGSIMELYEFADFLGFDIVCAGKGKNNPLRTDATPEELAEEAAKKGISPRMLTSFVDGTNTMIELNAVSNATGLVPDVFGCHGIEADIHGLKREARQKEDGGRFSKKGVVEFVHGIAPGVFVAVKTDDEVIRREMPYLSMGEGPSYILYRPYHLTNIETPMTIAKAVLYQEPTIAPTKGYIAHTVAIAKRAIKKGETLGGIGSDAVYGKITEAAHCYGEGLVPVGLITEGAVAKRDIAAGHLLTFADVVLDEETKLVEMFRCEHEDFYSLPN</sequence>
<dbReference type="RefSeq" id="WP_232006499.1">
    <property type="nucleotide sequence ID" value="NZ_JAUSWF010000001.1"/>
</dbReference>
<dbReference type="InterPro" id="IPR036291">
    <property type="entry name" value="NAD(P)-bd_dom_sf"/>
</dbReference>
<feature type="domain" description="SAF" evidence="2">
    <location>
        <begin position="340"/>
        <end position="406"/>
    </location>
</feature>
<proteinExistence type="predicted"/>
<name>A0A448V0X7_9FIRM</name>
<feature type="transmembrane region" description="Helical" evidence="1">
    <location>
        <begin position="12"/>
        <end position="32"/>
    </location>
</feature>
<dbReference type="GO" id="GO:0016491">
    <property type="term" value="F:oxidoreductase activity"/>
    <property type="evidence" value="ECO:0007669"/>
    <property type="project" value="InterPro"/>
</dbReference>
<evidence type="ECO:0000256" key="1">
    <source>
        <dbReference type="SAM" id="Phobius"/>
    </source>
</evidence>
<dbReference type="PANTHER" id="PTHR37850:SF2">
    <property type="entry name" value="SAF DOMAIN PROTEIN"/>
    <property type="match status" value="1"/>
</dbReference>
<reference evidence="3 4" key="1">
    <citation type="submission" date="2018-12" db="EMBL/GenBank/DDBJ databases">
        <authorList>
            <consortium name="Pathogen Informatics"/>
        </authorList>
    </citation>
    <scope>NUCLEOTIDE SEQUENCE [LARGE SCALE GENOMIC DNA]</scope>
    <source>
        <strain evidence="3 4">NCTC13079</strain>
    </source>
</reference>
<dbReference type="InterPro" id="IPR048423">
    <property type="entry name" value="DRL_cat"/>
</dbReference>
<dbReference type="Gene3D" id="3.40.50.720">
    <property type="entry name" value="NAD(P)-binding Rossmann-like Domain"/>
    <property type="match status" value="1"/>
</dbReference>
<keyword evidence="1" id="KW-0472">Membrane</keyword>
<evidence type="ECO:0000313" key="4">
    <source>
        <dbReference type="Proteomes" id="UP000269544"/>
    </source>
</evidence>
<dbReference type="KEGG" id="piv:NCTC13079_00550"/>